<feature type="signal peptide" evidence="4">
    <location>
        <begin position="1"/>
        <end position="20"/>
    </location>
</feature>
<gene>
    <name evidence="6" type="ORF">OQ279_00480</name>
</gene>
<dbReference type="GO" id="GO:0000272">
    <property type="term" value="P:polysaccharide catabolic process"/>
    <property type="evidence" value="ECO:0007669"/>
    <property type="project" value="InterPro"/>
</dbReference>
<evidence type="ECO:0000313" key="6">
    <source>
        <dbReference type="EMBL" id="MCX2836610.1"/>
    </source>
</evidence>
<dbReference type="AlphaFoldDB" id="A0A9X3CW87"/>
<dbReference type="Pfam" id="PF00150">
    <property type="entry name" value="Cellulase"/>
    <property type="match status" value="1"/>
</dbReference>
<keyword evidence="2 3" id="KW-0326">Glycosidase</keyword>
<keyword evidence="4" id="KW-0732">Signal</keyword>
<dbReference type="PANTHER" id="PTHR34142:SF1">
    <property type="entry name" value="GLYCOSIDE HYDROLASE FAMILY 5 DOMAIN-CONTAINING PROTEIN"/>
    <property type="match status" value="1"/>
</dbReference>
<name>A0A9X3CW87_9FLAO</name>
<dbReference type="Proteomes" id="UP001148482">
    <property type="component" value="Unassembled WGS sequence"/>
</dbReference>
<evidence type="ECO:0000256" key="1">
    <source>
        <dbReference type="ARBA" id="ARBA00022801"/>
    </source>
</evidence>
<dbReference type="SUPFAM" id="SSF51445">
    <property type="entry name" value="(Trans)glycosidases"/>
    <property type="match status" value="1"/>
</dbReference>
<evidence type="ECO:0000313" key="7">
    <source>
        <dbReference type="Proteomes" id="UP001148482"/>
    </source>
</evidence>
<dbReference type="InterPro" id="IPR018087">
    <property type="entry name" value="Glyco_hydro_5_CS"/>
</dbReference>
<reference evidence="6" key="1">
    <citation type="submission" date="2022-11" db="EMBL/GenBank/DDBJ databases">
        <title>Salinimicrobium profundisediminis sp. nov., isolated from deep-sea sediment of the Mariana Trench.</title>
        <authorList>
            <person name="Fu H."/>
        </authorList>
    </citation>
    <scope>NUCLEOTIDE SEQUENCE</scope>
    <source>
        <strain evidence="6">MT39</strain>
    </source>
</reference>
<evidence type="ECO:0000259" key="5">
    <source>
        <dbReference type="Pfam" id="PF00150"/>
    </source>
</evidence>
<dbReference type="PROSITE" id="PS00659">
    <property type="entry name" value="GLYCOSYL_HYDROL_F5"/>
    <property type="match status" value="1"/>
</dbReference>
<comment type="caution">
    <text evidence="6">The sequence shown here is derived from an EMBL/GenBank/DDBJ whole genome shotgun (WGS) entry which is preliminary data.</text>
</comment>
<dbReference type="InterPro" id="IPR001547">
    <property type="entry name" value="Glyco_hydro_5"/>
</dbReference>
<proteinExistence type="inferred from homology"/>
<evidence type="ECO:0000256" key="4">
    <source>
        <dbReference type="SAM" id="SignalP"/>
    </source>
</evidence>
<dbReference type="RefSeq" id="WP_266067785.1">
    <property type="nucleotide sequence ID" value="NZ_JAPJDA010000001.1"/>
</dbReference>
<dbReference type="Gene3D" id="3.20.20.80">
    <property type="entry name" value="Glycosidases"/>
    <property type="match status" value="1"/>
</dbReference>
<dbReference type="InterPro" id="IPR017853">
    <property type="entry name" value="GH"/>
</dbReference>
<organism evidence="6 7">
    <name type="scientific">Salinimicrobium profundisediminis</name>
    <dbReference type="NCBI Taxonomy" id="2994553"/>
    <lineage>
        <taxon>Bacteria</taxon>
        <taxon>Pseudomonadati</taxon>
        <taxon>Bacteroidota</taxon>
        <taxon>Flavobacteriia</taxon>
        <taxon>Flavobacteriales</taxon>
        <taxon>Flavobacteriaceae</taxon>
        <taxon>Salinimicrobium</taxon>
    </lineage>
</organism>
<comment type="similarity">
    <text evidence="3">Belongs to the glycosyl hydrolase 5 (cellulase A) family.</text>
</comment>
<evidence type="ECO:0000256" key="3">
    <source>
        <dbReference type="RuleBase" id="RU361153"/>
    </source>
</evidence>
<feature type="chain" id="PRO_5040829607" evidence="4">
    <location>
        <begin position="21"/>
        <end position="331"/>
    </location>
</feature>
<dbReference type="EMBL" id="JAPJDA010000001">
    <property type="protein sequence ID" value="MCX2836610.1"/>
    <property type="molecule type" value="Genomic_DNA"/>
</dbReference>
<keyword evidence="1 3" id="KW-0378">Hydrolase</keyword>
<dbReference type="PANTHER" id="PTHR34142">
    <property type="entry name" value="ENDO-BETA-1,4-GLUCANASE A"/>
    <property type="match status" value="1"/>
</dbReference>
<feature type="domain" description="Glycoside hydrolase family 5" evidence="5">
    <location>
        <begin position="51"/>
        <end position="294"/>
    </location>
</feature>
<keyword evidence="7" id="KW-1185">Reference proteome</keyword>
<sequence>MKNLKLLSLLLILFSLNNNCSSKKEIQNSPEENVTPVATHSQLKVKNGQIVDASGQPVQLKGMSLFWSQWQSQYYNRETVENLVAGWDIQLIRAAMAIEHEGYLDHPEREKEKVKKIIEAAIDLDIYVIVDWHDHHAEDHLIEAQQFFSEIAKEYGNYPNLIYEIYNEPLDVSWPQVLKPYHEKVVASIRQHDPDNIIVLGTPNWSQRVDIAAEDPVEGENLAYTLHFYAGTHRQELRNTALTAINKGLAIFVTEFGTTNANGDGPVYKQETGEWMDFMEQHNLSWANWSIADKDESSAALLPGTKPSEINQEKNISASGKLVRSHLTSRN</sequence>
<dbReference type="GO" id="GO:0004553">
    <property type="term" value="F:hydrolase activity, hydrolyzing O-glycosyl compounds"/>
    <property type="evidence" value="ECO:0007669"/>
    <property type="project" value="InterPro"/>
</dbReference>
<evidence type="ECO:0000256" key="2">
    <source>
        <dbReference type="ARBA" id="ARBA00023295"/>
    </source>
</evidence>
<accession>A0A9X3CW87</accession>
<protein>
    <submittedName>
        <fullName evidence="6">Glycoside hydrolase family 5 protein</fullName>
    </submittedName>
</protein>